<sequence length="843" mass="92435">MRGLIIASLAAAGLAAAFVNPGTSHQVSRRKTLGFGPMLPHAEYRTGPFDIAGSFLESKDDPYEVARRFVEHRMRDVSSKSTYSIRDDSYTDKATGVTHVYVRQSVYGVEVADANMNVNVKDGVIISYGDSFFRGAAPDVRSLLYDASSTDVHASHCEALSEEMDSRLDDYEESLAFESESSQVPLRKRNVLGHTSDLFEWNCAHVATPYKLAAIAGFASNDPNEVSGAAKAVLQFMAAATPDTSLSEDIQARPFAYLDAIQSMPESHFQGAGAGENYLAVHLENVPGAVAPVKTRMALVQVPQEDGEVSLELVWKFDVEMEDNWYEAAVTFASPHRIVSVVDWASDSPMPAPVEARAPVPKEPVHPAATYNVFPWGINDPESGNRSIQKENFDGLASPLGWHALPYANDPQSSSAVKQSGKVRNTTTTWGNNVFAHENWEGRNSWVHNYRPDAGPEMVFDFKYAPKETEREDALEEAKKYINATITQLFYTSNLVHDLYYRYGFDEVSGNFQQYNFGRGGKENDAVIANAQDGSGYNNANFMTPPDGQNGRCRMYLWNTATPYRDGDLEAGIVIHELSHGLSTRLTGGPANSGCLGWGEAGGMGEGWGDFLATTIRSTKEYSDFPMGAWAANRVNGIRNYPYSLNNTVNPSTYKTLDKPGYWGVHAIGEVWAQVLWVVSQRLIAKHGFVDSLFPPAPFENGTVPAGEFYRPQEFAADGAPKPLVPKHGNSLIVQLVLNGMKLQPCNPSFFDARDAIIAADEVLTGGENYCELWTGFAERGLGPDARVDGRTPWGGGIRTDDFSVPRVCKGANEPDVPDVPDTPDDGDDDDDDDDDGDNWPWN</sequence>
<keyword evidence="9 13" id="KW-0482">Metalloprotease</keyword>
<dbReference type="PANTHER" id="PTHR33478">
    <property type="entry name" value="EXTRACELLULAR METALLOPROTEINASE MEP"/>
    <property type="match status" value="1"/>
</dbReference>
<dbReference type="EC" id="3.4.24.-" evidence="13"/>
<feature type="chain" id="PRO_5009368138" description="Extracellular metalloproteinase" evidence="13">
    <location>
        <begin position="18"/>
        <end position="843"/>
    </location>
</feature>
<name>M2RAY6_CERS8</name>
<dbReference type="OrthoDB" id="3227768at2759"/>
<feature type="binding site" evidence="12">
    <location>
        <position position="576"/>
    </location>
    <ligand>
        <name>Zn(2+)</name>
        <dbReference type="ChEBI" id="CHEBI:29105"/>
        <note>catalytic</note>
    </ligand>
</feature>
<evidence type="ECO:0000313" key="16">
    <source>
        <dbReference type="EMBL" id="EMD35926.1"/>
    </source>
</evidence>
<evidence type="ECO:0000256" key="1">
    <source>
        <dbReference type="ARBA" id="ARBA00004613"/>
    </source>
</evidence>
<evidence type="ECO:0000256" key="3">
    <source>
        <dbReference type="ARBA" id="ARBA00022525"/>
    </source>
</evidence>
<dbReference type="Proteomes" id="UP000016930">
    <property type="component" value="Unassembled WGS sequence"/>
</dbReference>
<dbReference type="InterPro" id="IPR011096">
    <property type="entry name" value="FTP_domain"/>
</dbReference>
<dbReference type="Pfam" id="PF07504">
    <property type="entry name" value="FTP"/>
    <property type="match status" value="1"/>
</dbReference>
<comment type="subcellular location">
    <subcellularLocation>
        <location evidence="1 13">Secreted</location>
    </subcellularLocation>
</comment>
<reference evidence="16 17" key="1">
    <citation type="journal article" date="2012" name="Proc. Natl. Acad. Sci. U.S.A.">
        <title>Comparative genomics of Ceriporiopsis subvermispora and Phanerochaete chrysosporium provide insight into selective ligninolysis.</title>
        <authorList>
            <person name="Fernandez-Fueyo E."/>
            <person name="Ruiz-Duenas F.J."/>
            <person name="Ferreira P."/>
            <person name="Floudas D."/>
            <person name="Hibbett D.S."/>
            <person name="Canessa P."/>
            <person name="Larrondo L.F."/>
            <person name="James T.Y."/>
            <person name="Seelenfreund D."/>
            <person name="Lobos S."/>
            <person name="Polanco R."/>
            <person name="Tello M."/>
            <person name="Honda Y."/>
            <person name="Watanabe T."/>
            <person name="Watanabe T."/>
            <person name="Ryu J.S."/>
            <person name="Kubicek C.P."/>
            <person name="Schmoll M."/>
            <person name="Gaskell J."/>
            <person name="Hammel K.E."/>
            <person name="St John F.J."/>
            <person name="Vanden Wymelenberg A."/>
            <person name="Sabat G."/>
            <person name="Splinter BonDurant S."/>
            <person name="Syed K."/>
            <person name="Yadav J.S."/>
            <person name="Doddapaneni H."/>
            <person name="Subramanian V."/>
            <person name="Lavin J.L."/>
            <person name="Oguiza J.A."/>
            <person name="Perez G."/>
            <person name="Pisabarro A.G."/>
            <person name="Ramirez L."/>
            <person name="Santoyo F."/>
            <person name="Master E."/>
            <person name="Coutinho P.M."/>
            <person name="Henrissat B."/>
            <person name="Lombard V."/>
            <person name="Magnuson J.K."/>
            <person name="Kuees U."/>
            <person name="Hori C."/>
            <person name="Igarashi K."/>
            <person name="Samejima M."/>
            <person name="Held B.W."/>
            <person name="Barry K.W."/>
            <person name="LaButti K.M."/>
            <person name="Lapidus A."/>
            <person name="Lindquist E.A."/>
            <person name="Lucas S.M."/>
            <person name="Riley R."/>
            <person name="Salamov A.A."/>
            <person name="Hoffmeister D."/>
            <person name="Schwenk D."/>
            <person name="Hadar Y."/>
            <person name="Yarden O."/>
            <person name="de Vries R.P."/>
            <person name="Wiebenga A."/>
            <person name="Stenlid J."/>
            <person name="Eastwood D."/>
            <person name="Grigoriev I.V."/>
            <person name="Berka R.M."/>
            <person name="Blanchette R.A."/>
            <person name="Kersten P."/>
            <person name="Martinez A.T."/>
            <person name="Vicuna R."/>
            <person name="Cullen D."/>
        </authorList>
    </citation>
    <scope>NUCLEOTIDE SEQUENCE [LARGE SCALE GENOMIC DNA]</scope>
    <source>
        <strain evidence="16 17">B</strain>
    </source>
</reference>
<feature type="domain" description="FTP" evidence="15">
    <location>
        <begin position="88"/>
        <end position="132"/>
    </location>
</feature>
<evidence type="ECO:0000256" key="2">
    <source>
        <dbReference type="ARBA" id="ARBA00006006"/>
    </source>
</evidence>
<protein>
    <recommendedName>
        <fullName evidence="13">Extracellular metalloproteinase</fullName>
        <ecNumber evidence="13">3.4.24.-</ecNumber>
    </recommendedName>
    <alternativeName>
        <fullName evidence="13">Fungalysin</fullName>
    </alternativeName>
</protein>
<evidence type="ECO:0000256" key="12">
    <source>
        <dbReference type="PIRSR" id="PIRSR601842-2"/>
    </source>
</evidence>
<keyword evidence="5 12" id="KW-0479">Metal-binding</keyword>
<feature type="region of interest" description="Disordered" evidence="14">
    <location>
        <begin position="784"/>
        <end position="843"/>
    </location>
</feature>
<evidence type="ECO:0000259" key="15">
    <source>
        <dbReference type="Pfam" id="PF07504"/>
    </source>
</evidence>
<dbReference type="HOGENOM" id="CLU_012703_3_2_1"/>
<dbReference type="Gene3D" id="3.10.170.10">
    <property type="match status" value="1"/>
</dbReference>
<feature type="signal peptide" evidence="13">
    <location>
        <begin position="1"/>
        <end position="17"/>
    </location>
</feature>
<accession>M2RAY6</accession>
<gene>
    <name evidence="16" type="ORF">CERSUDRAFT_115831</name>
</gene>
<evidence type="ECO:0000256" key="7">
    <source>
        <dbReference type="ARBA" id="ARBA00022801"/>
    </source>
</evidence>
<evidence type="ECO:0000256" key="10">
    <source>
        <dbReference type="ARBA" id="ARBA00023145"/>
    </source>
</evidence>
<keyword evidence="17" id="KW-1185">Reference proteome</keyword>
<proteinExistence type="inferred from homology"/>
<comment type="cofactor">
    <cofactor evidence="12">
        <name>Zn(2+)</name>
        <dbReference type="ChEBI" id="CHEBI:29105"/>
    </cofactor>
    <text evidence="12">Binds 1 zinc ion per subunit.</text>
</comment>
<evidence type="ECO:0000313" key="17">
    <source>
        <dbReference type="Proteomes" id="UP000016930"/>
    </source>
</evidence>
<comment type="similarity">
    <text evidence="2 13">Belongs to the peptidase M36 family.</text>
</comment>
<evidence type="ECO:0000256" key="9">
    <source>
        <dbReference type="ARBA" id="ARBA00023049"/>
    </source>
</evidence>
<feature type="binding site" evidence="12">
    <location>
        <position position="347"/>
    </location>
    <ligand>
        <name>Zn(2+)</name>
        <dbReference type="ChEBI" id="CHEBI:29105"/>
        <note>catalytic</note>
    </ligand>
</feature>
<feature type="active site" evidence="11">
    <location>
        <position position="577"/>
    </location>
</feature>
<keyword evidence="8 12" id="KW-0862">Zinc</keyword>
<feature type="binding site" evidence="12">
    <location>
        <position position="606"/>
    </location>
    <ligand>
        <name>Zn(2+)</name>
        <dbReference type="ChEBI" id="CHEBI:29105"/>
        <note>catalytic</note>
    </ligand>
</feature>
<keyword evidence="6 13" id="KW-0732">Signal</keyword>
<evidence type="ECO:0000256" key="8">
    <source>
        <dbReference type="ARBA" id="ARBA00022833"/>
    </source>
</evidence>
<keyword evidence="10 13" id="KW-0865">Zymogen</keyword>
<dbReference type="PANTHER" id="PTHR33478:SF1">
    <property type="entry name" value="EXTRACELLULAR METALLOPROTEINASE MEP"/>
    <property type="match status" value="1"/>
</dbReference>
<evidence type="ECO:0000256" key="11">
    <source>
        <dbReference type="PIRSR" id="PIRSR601842-1"/>
    </source>
</evidence>
<dbReference type="GO" id="GO:0005615">
    <property type="term" value="C:extracellular space"/>
    <property type="evidence" value="ECO:0007669"/>
    <property type="project" value="InterPro"/>
</dbReference>
<evidence type="ECO:0000256" key="14">
    <source>
        <dbReference type="SAM" id="MobiDB-lite"/>
    </source>
</evidence>
<evidence type="ECO:0000256" key="4">
    <source>
        <dbReference type="ARBA" id="ARBA00022670"/>
    </source>
</evidence>
<dbReference type="Gene3D" id="1.10.390.10">
    <property type="entry name" value="Neutral Protease Domain 2"/>
    <property type="match status" value="1"/>
</dbReference>
<evidence type="ECO:0000256" key="13">
    <source>
        <dbReference type="RuleBase" id="RU364017"/>
    </source>
</evidence>
<organism evidence="16 17">
    <name type="scientific">Ceriporiopsis subvermispora (strain B)</name>
    <name type="common">White-rot fungus</name>
    <name type="synonym">Gelatoporia subvermispora</name>
    <dbReference type="NCBI Taxonomy" id="914234"/>
    <lineage>
        <taxon>Eukaryota</taxon>
        <taxon>Fungi</taxon>
        <taxon>Dikarya</taxon>
        <taxon>Basidiomycota</taxon>
        <taxon>Agaricomycotina</taxon>
        <taxon>Agaricomycetes</taxon>
        <taxon>Polyporales</taxon>
        <taxon>Gelatoporiaceae</taxon>
        <taxon>Gelatoporia</taxon>
    </lineage>
</organism>
<feature type="compositionally biased region" description="Acidic residues" evidence="14">
    <location>
        <begin position="816"/>
        <end position="843"/>
    </location>
</feature>
<dbReference type="GO" id="GO:0008270">
    <property type="term" value="F:zinc ion binding"/>
    <property type="evidence" value="ECO:0007669"/>
    <property type="project" value="InterPro"/>
</dbReference>
<dbReference type="Pfam" id="PF02128">
    <property type="entry name" value="Peptidase_M36"/>
    <property type="match status" value="1"/>
</dbReference>
<keyword evidence="4 13" id="KW-0645">Protease</keyword>
<feature type="binding site" evidence="12">
    <location>
        <position position="580"/>
    </location>
    <ligand>
        <name>Zn(2+)</name>
        <dbReference type="ChEBI" id="CHEBI:29105"/>
        <note>catalytic</note>
    </ligand>
</feature>
<keyword evidence="7 13" id="KW-0378">Hydrolase</keyword>
<dbReference type="CDD" id="cd09596">
    <property type="entry name" value="M36"/>
    <property type="match status" value="1"/>
</dbReference>
<dbReference type="InterPro" id="IPR001842">
    <property type="entry name" value="Peptidase_M36"/>
</dbReference>
<evidence type="ECO:0000256" key="6">
    <source>
        <dbReference type="ARBA" id="ARBA00022729"/>
    </source>
</evidence>
<keyword evidence="3 13" id="KW-0964">Secreted</keyword>
<dbReference type="EMBL" id="KB445799">
    <property type="protein sequence ID" value="EMD35926.1"/>
    <property type="molecule type" value="Genomic_DNA"/>
</dbReference>
<dbReference type="SUPFAM" id="SSF55486">
    <property type="entry name" value="Metalloproteases ('zincins'), catalytic domain"/>
    <property type="match status" value="1"/>
</dbReference>
<dbReference type="InterPro" id="IPR050371">
    <property type="entry name" value="Fungal_virulence_M36"/>
</dbReference>
<dbReference type="GO" id="GO:0006508">
    <property type="term" value="P:proteolysis"/>
    <property type="evidence" value="ECO:0007669"/>
    <property type="project" value="UniProtKB-KW"/>
</dbReference>
<dbReference type="InterPro" id="IPR027268">
    <property type="entry name" value="Peptidase_M4/M1_CTD_sf"/>
</dbReference>
<evidence type="ECO:0000256" key="5">
    <source>
        <dbReference type="ARBA" id="ARBA00022723"/>
    </source>
</evidence>
<dbReference type="AlphaFoldDB" id="M2RAY6"/>
<dbReference type="GO" id="GO:0004222">
    <property type="term" value="F:metalloendopeptidase activity"/>
    <property type="evidence" value="ECO:0007669"/>
    <property type="project" value="InterPro"/>
</dbReference>